<protein>
    <submittedName>
        <fullName evidence="1">Helix-turn-helix domain-containing protein</fullName>
    </submittedName>
</protein>
<name>A0A554VIG1_9FLAO</name>
<organism evidence="1 2">
    <name type="scientific">Aquimarina algiphila</name>
    <dbReference type="NCBI Taxonomy" id="2047982"/>
    <lineage>
        <taxon>Bacteria</taxon>
        <taxon>Pseudomonadati</taxon>
        <taxon>Bacteroidota</taxon>
        <taxon>Flavobacteriia</taxon>
        <taxon>Flavobacteriales</taxon>
        <taxon>Flavobacteriaceae</taxon>
        <taxon>Aquimarina</taxon>
    </lineage>
</organism>
<dbReference type="Proteomes" id="UP000318833">
    <property type="component" value="Unassembled WGS sequence"/>
</dbReference>
<dbReference type="AlphaFoldDB" id="A0A554VIG1"/>
<gene>
    <name evidence="1" type="ORF">FOF46_15930</name>
</gene>
<keyword evidence="2" id="KW-1185">Reference proteome</keyword>
<proteinExistence type="predicted"/>
<dbReference type="OrthoDB" id="1524679at2"/>
<comment type="caution">
    <text evidence="1">The sequence shown here is derived from an EMBL/GenBank/DDBJ whole genome shotgun (WGS) entry which is preliminary data.</text>
</comment>
<sequence>MEVICLESQALYMLVDKVVEQIKEKHNVKEDKWISPTQAMRILNISSDTTLQKLRDTMEIEFSQPSRKIILYDRDSIYAYLERHRKKAL</sequence>
<evidence type="ECO:0000313" key="1">
    <source>
        <dbReference type="EMBL" id="TSE07431.1"/>
    </source>
</evidence>
<reference evidence="1 2" key="1">
    <citation type="submission" date="2019-07" db="EMBL/GenBank/DDBJ databases">
        <title>The draft genome sequence of Aquimarina algiphila M91.</title>
        <authorList>
            <person name="Meng X."/>
        </authorList>
    </citation>
    <scope>NUCLEOTIDE SEQUENCE [LARGE SCALE GENOMIC DNA]</scope>
    <source>
        <strain evidence="1 2">M91</strain>
    </source>
</reference>
<accession>A0A554VIG1</accession>
<evidence type="ECO:0000313" key="2">
    <source>
        <dbReference type="Proteomes" id="UP000318833"/>
    </source>
</evidence>
<dbReference type="EMBL" id="VLNR01000033">
    <property type="protein sequence ID" value="TSE07431.1"/>
    <property type="molecule type" value="Genomic_DNA"/>
</dbReference>